<dbReference type="Pfam" id="PF00954">
    <property type="entry name" value="S_locus_glycop"/>
    <property type="match status" value="1"/>
</dbReference>
<dbReference type="Gene3D" id="1.10.510.10">
    <property type="entry name" value="Transferase(Phosphotransferase) domain 1"/>
    <property type="match status" value="1"/>
</dbReference>
<dbReference type="PANTHER" id="PTHR27002">
    <property type="entry name" value="RECEPTOR-LIKE SERINE/THREONINE-PROTEIN KINASE SD1-8"/>
    <property type="match status" value="1"/>
</dbReference>
<dbReference type="GO" id="GO:0005524">
    <property type="term" value="F:ATP binding"/>
    <property type="evidence" value="ECO:0007669"/>
    <property type="project" value="UniProtKB-KW"/>
</dbReference>
<dbReference type="Pfam" id="PF08276">
    <property type="entry name" value="PAN_2"/>
    <property type="match status" value="1"/>
</dbReference>
<evidence type="ECO:0000256" key="9">
    <source>
        <dbReference type="ARBA" id="ARBA00023157"/>
    </source>
</evidence>
<dbReference type="SMART" id="SM00108">
    <property type="entry name" value="B_lectin"/>
    <property type="match status" value="1"/>
</dbReference>
<dbReference type="EMBL" id="JAJJMB010016078">
    <property type="protein sequence ID" value="KAI3849778.1"/>
    <property type="molecule type" value="Genomic_DNA"/>
</dbReference>
<dbReference type="InterPro" id="IPR000858">
    <property type="entry name" value="S_locus_glycoprot_dom"/>
</dbReference>
<dbReference type="SUPFAM" id="SSF56112">
    <property type="entry name" value="Protein kinase-like (PK-like)"/>
    <property type="match status" value="1"/>
</dbReference>
<dbReference type="PIRSF" id="PIRSF000641">
    <property type="entry name" value="SRK"/>
    <property type="match status" value="1"/>
</dbReference>
<reference evidence="19" key="1">
    <citation type="submission" date="2022-04" db="EMBL/GenBank/DDBJ databases">
        <title>A functionally conserved STORR gene fusion in Papaver species that diverged 16.8 million years ago.</title>
        <authorList>
            <person name="Catania T."/>
        </authorList>
    </citation>
    <scope>NUCLEOTIDE SEQUENCE</scope>
    <source>
        <strain evidence="19">S-188037</strain>
    </source>
</reference>
<evidence type="ECO:0000256" key="7">
    <source>
        <dbReference type="ARBA" id="ARBA00022777"/>
    </source>
</evidence>
<protein>
    <recommendedName>
        <fullName evidence="13">Receptor-like serine/threonine-protein kinase</fullName>
        <ecNumber evidence="13">2.7.11.1</ecNumber>
    </recommendedName>
</protein>
<keyword evidence="4 13" id="KW-0808">Transferase</keyword>
<comment type="similarity">
    <text evidence="13">Belongs to the protein kinase superfamily. Ser/Thr protein kinase family.</text>
</comment>
<dbReference type="SMART" id="SM00473">
    <property type="entry name" value="PAN_AP"/>
    <property type="match status" value="1"/>
</dbReference>
<evidence type="ECO:0000256" key="4">
    <source>
        <dbReference type="ARBA" id="ARBA00022679"/>
    </source>
</evidence>
<dbReference type="InterPro" id="IPR000719">
    <property type="entry name" value="Prot_kinase_dom"/>
</dbReference>
<gene>
    <name evidence="19" type="ORF">MKW98_026692</name>
</gene>
<dbReference type="Gene3D" id="3.30.200.20">
    <property type="entry name" value="Phosphorylase Kinase, domain 1"/>
    <property type="match status" value="1"/>
</dbReference>
<dbReference type="FunFam" id="2.90.10.10:FF:000001">
    <property type="entry name" value="G-type lectin S-receptor-like serine/threonine-protein kinase"/>
    <property type="match status" value="1"/>
</dbReference>
<evidence type="ECO:0000256" key="5">
    <source>
        <dbReference type="ARBA" id="ARBA00022729"/>
    </source>
</evidence>
<dbReference type="InterPro" id="IPR011009">
    <property type="entry name" value="Kinase-like_dom_sf"/>
</dbReference>
<dbReference type="AlphaFoldDB" id="A0AAD4S198"/>
<feature type="domain" description="Apple" evidence="18">
    <location>
        <begin position="334"/>
        <end position="416"/>
    </location>
</feature>
<dbReference type="EC" id="2.7.11.1" evidence="13"/>
<sequence>MSLLLFFCTFLFLLSKNTIANDIMVQKEHLSVGKTLVSSGQTFEFGFFSTNNTKNLYLGIWFKNITPITVVWVANRNHPLTDSAGVFTITDDGNIAVLNGSKIAIWSSKSSRSVGNPVVQLLESGNLVLKDDSASYLWQSFDYPTDTRLPGMKLGLDLKNGFSWYLTSWKNVNDPSLGDYSYGMDITGLPQFVILNASTKQFRSGVWNGVLYTGLVGFKLMDIFRNINDINADEVTSTFENKGNDSSVITRELLNERGKLQRFRWDKQTMKWIEMLVLPRDKCDAYNHCGINSICNIAISRTCECLQGFTAISPEQWSINNWTDGCVRKANLECASDIFVQIEGLKLPDMINFLVNQSMSLKECDSECRRNCSCTAYSNSDIREGGSGCILWFDDLFDVRKFSFVPLNQHLFLRLASSEGEPIFNNTKKKKKNSQVLMKVLVSVGSGVFFFCLVIFLIIWRTRRTDTVLNDGERRNDLDLPLFDLITIQSATNNFSHTNKVGEGGYGPVYKGKTSEGQEIAVKRLSKDSGQGSIEFKNEVILIAKLQHRNLVKLLGCCIQGEEKILVYEYMPNASLDYFIFDKKRSKLLDWDTRLSIVKCIAKGLLYLHQDSSLRIVHRDLKASNILLDWNMNPKISDFGMARLLGGEQTEAKTERLAGTYGYMSPEYAVDGHFSVKSDVFSFGVLVLETMSGKRNRGFYHDSHHHNLLGHAWILWNEGTPCELMEPGLEDSNFATSQKVLRCIQVGLLCVQTLPEDRPSMSAVVYMLSSENSLLLEPKEPGFFFERSLDDHTNSYPRNSENQVTNSLVAR</sequence>
<dbReference type="InterPro" id="IPR003609">
    <property type="entry name" value="Pan_app"/>
</dbReference>
<feature type="domain" description="Bulb-type lectin" evidence="17">
    <location>
        <begin position="21"/>
        <end position="142"/>
    </location>
</feature>
<feature type="signal peptide" evidence="15">
    <location>
        <begin position="1"/>
        <end position="20"/>
    </location>
</feature>
<dbReference type="SUPFAM" id="SSF51110">
    <property type="entry name" value="alpha-D-mannose-specific plant lectins"/>
    <property type="match status" value="1"/>
</dbReference>
<dbReference type="SMART" id="SM00220">
    <property type="entry name" value="S_TKc"/>
    <property type="match status" value="1"/>
</dbReference>
<dbReference type="PROSITE" id="PS00108">
    <property type="entry name" value="PROTEIN_KINASE_ST"/>
    <property type="match status" value="1"/>
</dbReference>
<comment type="catalytic activity">
    <reaction evidence="12 13">
        <text>L-seryl-[protein] + ATP = O-phospho-L-seryl-[protein] + ADP + H(+)</text>
        <dbReference type="Rhea" id="RHEA:17989"/>
        <dbReference type="Rhea" id="RHEA-COMP:9863"/>
        <dbReference type="Rhea" id="RHEA-COMP:11604"/>
        <dbReference type="ChEBI" id="CHEBI:15378"/>
        <dbReference type="ChEBI" id="CHEBI:29999"/>
        <dbReference type="ChEBI" id="CHEBI:30616"/>
        <dbReference type="ChEBI" id="CHEBI:83421"/>
        <dbReference type="ChEBI" id="CHEBI:456216"/>
        <dbReference type="EC" id="2.7.11.1"/>
    </reaction>
</comment>
<keyword evidence="5 15" id="KW-0732">Signal</keyword>
<dbReference type="FunFam" id="1.10.510.10:FF:000060">
    <property type="entry name" value="G-type lectin S-receptor-like serine/threonine-protein kinase"/>
    <property type="match status" value="1"/>
</dbReference>
<evidence type="ECO:0000256" key="14">
    <source>
        <dbReference type="SAM" id="Phobius"/>
    </source>
</evidence>
<keyword evidence="8 13" id="KW-0067">ATP-binding</keyword>
<comment type="caution">
    <text evidence="19">The sequence shown here is derived from an EMBL/GenBank/DDBJ whole genome shotgun (WGS) entry which is preliminary data.</text>
</comment>
<dbReference type="PANTHER" id="PTHR27002:SF214">
    <property type="entry name" value="RECEPTOR-LIKE SERINE_THREONINE-PROTEIN KINASE"/>
    <property type="match status" value="1"/>
</dbReference>
<evidence type="ECO:0000256" key="8">
    <source>
        <dbReference type="ARBA" id="ARBA00022840"/>
    </source>
</evidence>
<dbReference type="GO" id="GO:0048544">
    <property type="term" value="P:recognition of pollen"/>
    <property type="evidence" value="ECO:0007669"/>
    <property type="project" value="InterPro"/>
</dbReference>
<dbReference type="InterPro" id="IPR036426">
    <property type="entry name" value="Bulb-type_lectin_dom_sf"/>
</dbReference>
<keyword evidence="3 13" id="KW-0723">Serine/threonine-protein kinase</keyword>
<dbReference type="PROSITE" id="PS50927">
    <property type="entry name" value="BULB_LECTIN"/>
    <property type="match status" value="1"/>
</dbReference>
<evidence type="ECO:0000256" key="13">
    <source>
        <dbReference type="PIRNR" id="PIRNR000641"/>
    </source>
</evidence>
<name>A0AAD4S198_9MAGN</name>
<keyword evidence="9" id="KW-1015">Disulfide bond</keyword>
<comment type="catalytic activity">
    <reaction evidence="11 13">
        <text>L-threonyl-[protein] + ATP = O-phospho-L-threonyl-[protein] + ADP + H(+)</text>
        <dbReference type="Rhea" id="RHEA:46608"/>
        <dbReference type="Rhea" id="RHEA-COMP:11060"/>
        <dbReference type="Rhea" id="RHEA-COMP:11605"/>
        <dbReference type="ChEBI" id="CHEBI:15378"/>
        <dbReference type="ChEBI" id="CHEBI:30013"/>
        <dbReference type="ChEBI" id="CHEBI:30616"/>
        <dbReference type="ChEBI" id="CHEBI:61977"/>
        <dbReference type="ChEBI" id="CHEBI:456216"/>
        <dbReference type="EC" id="2.7.11.1"/>
    </reaction>
</comment>
<dbReference type="CDD" id="cd00028">
    <property type="entry name" value="B_lectin"/>
    <property type="match status" value="1"/>
</dbReference>
<dbReference type="InterPro" id="IPR008271">
    <property type="entry name" value="Ser/Thr_kinase_AS"/>
</dbReference>
<keyword evidence="6 13" id="KW-0547">Nucleotide-binding</keyword>
<evidence type="ECO:0000256" key="1">
    <source>
        <dbReference type="ARBA" id="ARBA00004251"/>
    </source>
</evidence>
<keyword evidence="2" id="KW-1003">Cell membrane</keyword>
<organism evidence="19 20">
    <name type="scientific">Papaver atlanticum</name>
    <dbReference type="NCBI Taxonomy" id="357466"/>
    <lineage>
        <taxon>Eukaryota</taxon>
        <taxon>Viridiplantae</taxon>
        <taxon>Streptophyta</taxon>
        <taxon>Embryophyta</taxon>
        <taxon>Tracheophyta</taxon>
        <taxon>Spermatophyta</taxon>
        <taxon>Magnoliopsida</taxon>
        <taxon>Ranunculales</taxon>
        <taxon>Papaveraceae</taxon>
        <taxon>Papaveroideae</taxon>
        <taxon>Papaver</taxon>
    </lineage>
</organism>
<dbReference type="GO" id="GO:0004674">
    <property type="term" value="F:protein serine/threonine kinase activity"/>
    <property type="evidence" value="ECO:0007669"/>
    <property type="project" value="UniProtKB-KW"/>
</dbReference>
<evidence type="ECO:0000259" key="17">
    <source>
        <dbReference type="PROSITE" id="PS50927"/>
    </source>
</evidence>
<evidence type="ECO:0000256" key="15">
    <source>
        <dbReference type="SAM" id="SignalP"/>
    </source>
</evidence>
<feature type="domain" description="Protein kinase" evidence="16">
    <location>
        <begin position="495"/>
        <end position="775"/>
    </location>
</feature>
<evidence type="ECO:0000256" key="6">
    <source>
        <dbReference type="ARBA" id="ARBA00022741"/>
    </source>
</evidence>
<keyword evidence="20" id="KW-1185">Reference proteome</keyword>
<evidence type="ECO:0000313" key="19">
    <source>
        <dbReference type="EMBL" id="KAI3849778.1"/>
    </source>
</evidence>
<proteinExistence type="inferred from homology"/>
<evidence type="ECO:0000259" key="18">
    <source>
        <dbReference type="PROSITE" id="PS50948"/>
    </source>
</evidence>
<keyword evidence="14" id="KW-0812">Transmembrane</keyword>
<keyword evidence="14" id="KW-1133">Transmembrane helix</keyword>
<evidence type="ECO:0000256" key="3">
    <source>
        <dbReference type="ARBA" id="ARBA00022527"/>
    </source>
</evidence>
<evidence type="ECO:0000256" key="11">
    <source>
        <dbReference type="ARBA" id="ARBA00047899"/>
    </source>
</evidence>
<dbReference type="GO" id="GO:0005886">
    <property type="term" value="C:plasma membrane"/>
    <property type="evidence" value="ECO:0007669"/>
    <property type="project" value="UniProtKB-SubCell"/>
</dbReference>
<comment type="subcellular location">
    <subcellularLocation>
        <location evidence="1">Cell membrane</location>
        <topology evidence="1">Single-pass type I membrane protein</topology>
    </subcellularLocation>
</comment>
<dbReference type="CDD" id="cd14066">
    <property type="entry name" value="STKc_IRAK"/>
    <property type="match status" value="1"/>
</dbReference>
<dbReference type="PROSITE" id="PS50011">
    <property type="entry name" value="PROTEIN_KINASE_DOM"/>
    <property type="match status" value="1"/>
</dbReference>
<evidence type="ECO:0000259" key="16">
    <source>
        <dbReference type="PROSITE" id="PS50011"/>
    </source>
</evidence>
<dbReference type="InterPro" id="IPR001245">
    <property type="entry name" value="Ser-Thr/Tyr_kinase_cat_dom"/>
</dbReference>
<dbReference type="InterPro" id="IPR001480">
    <property type="entry name" value="Bulb-type_lectin_dom"/>
</dbReference>
<dbReference type="CDD" id="cd01098">
    <property type="entry name" value="PAN_AP_plant"/>
    <property type="match status" value="1"/>
</dbReference>
<dbReference type="PROSITE" id="PS50948">
    <property type="entry name" value="PAN"/>
    <property type="match status" value="1"/>
</dbReference>
<dbReference type="Pfam" id="PF01453">
    <property type="entry name" value="B_lectin"/>
    <property type="match status" value="1"/>
</dbReference>
<accession>A0AAD4S198</accession>
<dbReference type="FunFam" id="3.30.200.20:FF:000195">
    <property type="entry name" value="G-type lectin S-receptor-like serine/threonine-protein kinase"/>
    <property type="match status" value="1"/>
</dbReference>
<feature type="chain" id="PRO_5042080745" description="Receptor-like serine/threonine-protein kinase" evidence="15">
    <location>
        <begin position="21"/>
        <end position="811"/>
    </location>
</feature>
<evidence type="ECO:0000256" key="10">
    <source>
        <dbReference type="ARBA" id="ARBA00023180"/>
    </source>
</evidence>
<dbReference type="Gene3D" id="2.90.10.10">
    <property type="entry name" value="Bulb-type lectin domain"/>
    <property type="match status" value="1"/>
</dbReference>
<keyword evidence="10" id="KW-0325">Glycoprotein</keyword>
<keyword evidence="7 13" id="KW-0418">Kinase</keyword>
<evidence type="ECO:0000313" key="20">
    <source>
        <dbReference type="Proteomes" id="UP001202328"/>
    </source>
</evidence>
<dbReference type="Proteomes" id="UP001202328">
    <property type="component" value="Unassembled WGS sequence"/>
</dbReference>
<evidence type="ECO:0000256" key="2">
    <source>
        <dbReference type="ARBA" id="ARBA00022475"/>
    </source>
</evidence>
<dbReference type="Pfam" id="PF07714">
    <property type="entry name" value="PK_Tyr_Ser-Thr"/>
    <property type="match status" value="1"/>
</dbReference>
<evidence type="ECO:0000256" key="12">
    <source>
        <dbReference type="ARBA" id="ARBA00048679"/>
    </source>
</evidence>
<keyword evidence="14" id="KW-0472">Membrane</keyword>
<dbReference type="InterPro" id="IPR024171">
    <property type="entry name" value="SRK-like_kinase"/>
</dbReference>
<feature type="transmembrane region" description="Helical" evidence="14">
    <location>
        <begin position="436"/>
        <end position="460"/>
    </location>
</feature>